<comment type="caution">
    <text evidence="3">The sequence shown here is derived from an EMBL/GenBank/DDBJ whole genome shotgun (WGS) entry which is preliminary data.</text>
</comment>
<feature type="coiled-coil region" evidence="1">
    <location>
        <begin position="216"/>
        <end position="257"/>
    </location>
</feature>
<dbReference type="Proteomes" id="UP000807769">
    <property type="component" value="Unassembled WGS sequence"/>
</dbReference>
<dbReference type="AlphaFoldDB" id="A0A9P7EF65"/>
<sequence length="424" mass="46459">MAPQKAPAGQNASQGVVNQAVVIGIQKDALKRSSAVHPTNQQAAAVTHLVPPGSLPPHPPQSFNHMLPHHQQYDAYMCPTSTDPKLEPLDTRDTPSESDAVLIDPAIQEQDTNIEQMPPPPAKFNQFAPTKKSLATSAPSNNPFDVFTTGTRLESASPMLTTSSLTLLDALTTPSCLSSVAPQLSASNRHISATPTKSIVSTHAAVVIPKWLTDTIRCLKNDVKSHKEKLEETKDLLQEQTVELNELRQLIATLHNDQTQLGEDIDKTRISLDSVHLNIDVITKSLEGSGEPSKVKVAHAAVHQLKTGVRKTFLKAIGVMKTDDNILKCLHEIFKHYTADYHTANKLSLITRKAKGKIDPQTKSDLTSMEWDFAFTLPYQSTDESVQSEDNHGGIDPDTDEEKDLHKKPAKVKGKRKAHPRKLG</sequence>
<keyword evidence="4" id="KW-1185">Reference proteome</keyword>
<accession>A0A9P7EF65</accession>
<gene>
    <name evidence="3" type="ORF">BJ212DRAFT_1298510</name>
</gene>
<evidence type="ECO:0000313" key="3">
    <source>
        <dbReference type="EMBL" id="KAG1819285.1"/>
    </source>
</evidence>
<reference evidence="3" key="1">
    <citation type="journal article" date="2020" name="New Phytol.">
        <title>Comparative genomics reveals dynamic genome evolution in host specialist ectomycorrhizal fungi.</title>
        <authorList>
            <person name="Lofgren L.A."/>
            <person name="Nguyen N.H."/>
            <person name="Vilgalys R."/>
            <person name="Ruytinx J."/>
            <person name="Liao H.L."/>
            <person name="Branco S."/>
            <person name="Kuo A."/>
            <person name="LaButti K."/>
            <person name="Lipzen A."/>
            <person name="Andreopoulos W."/>
            <person name="Pangilinan J."/>
            <person name="Riley R."/>
            <person name="Hundley H."/>
            <person name="Na H."/>
            <person name="Barry K."/>
            <person name="Grigoriev I.V."/>
            <person name="Stajich J.E."/>
            <person name="Kennedy P.G."/>
        </authorList>
    </citation>
    <scope>NUCLEOTIDE SEQUENCE</scope>
    <source>
        <strain evidence="3">MN1</strain>
    </source>
</reference>
<feature type="region of interest" description="Disordered" evidence="2">
    <location>
        <begin position="382"/>
        <end position="424"/>
    </location>
</feature>
<evidence type="ECO:0000256" key="2">
    <source>
        <dbReference type="SAM" id="MobiDB-lite"/>
    </source>
</evidence>
<proteinExistence type="predicted"/>
<dbReference type="GeneID" id="64626720"/>
<dbReference type="RefSeq" id="XP_041194962.1">
    <property type="nucleotide sequence ID" value="XM_041332703.1"/>
</dbReference>
<dbReference type="OrthoDB" id="2692937at2759"/>
<keyword evidence="1" id="KW-0175">Coiled coil</keyword>
<evidence type="ECO:0000256" key="1">
    <source>
        <dbReference type="SAM" id="Coils"/>
    </source>
</evidence>
<evidence type="ECO:0000313" key="4">
    <source>
        <dbReference type="Proteomes" id="UP000807769"/>
    </source>
</evidence>
<dbReference type="EMBL" id="JABBWG010000010">
    <property type="protein sequence ID" value="KAG1819285.1"/>
    <property type="molecule type" value="Genomic_DNA"/>
</dbReference>
<name>A0A9P7EF65_9AGAM</name>
<feature type="compositionally biased region" description="Basic residues" evidence="2">
    <location>
        <begin position="406"/>
        <end position="424"/>
    </location>
</feature>
<organism evidence="3 4">
    <name type="scientific">Suillus subaureus</name>
    <dbReference type="NCBI Taxonomy" id="48587"/>
    <lineage>
        <taxon>Eukaryota</taxon>
        <taxon>Fungi</taxon>
        <taxon>Dikarya</taxon>
        <taxon>Basidiomycota</taxon>
        <taxon>Agaricomycotina</taxon>
        <taxon>Agaricomycetes</taxon>
        <taxon>Agaricomycetidae</taxon>
        <taxon>Boletales</taxon>
        <taxon>Suillineae</taxon>
        <taxon>Suillaceae</taxon>
        <taxon>Suillus</taxon>
    </lineage>
</organism>
<protein>
    <submittedName>
        <fullName evidence="3">Uncharacterized protein</fullName>
    </submittedName>
</protein>